<feature type="coiled-coil region" evidence="1">
    <location>
        <begin position="159"/>
        <end position="193"/>
    </location>
</feature>
<evidence type="ECO:0000256" key="1">
    <source>
        <dbReference type="SAM" id="Coils"/>
    </source>
</evidence>
<dbReference type="Proteomes" id="UP000683925">
    <property type="component" value="Unassembled WGS sequence"/>
</dbReference>
<feature type="compositionally biased region" description="Low complexity" evidence="2">
    <location>
        <begin position="113"/>
        <end position="124"/>
    </location>
</feature>
<protein>
    <submittedName>
        <fullName evidence="3">Uncharacterized protein</fullName>
    </submittedName>
</protein>
<feature type="region of interest" description="Disordered" evidence="2">
    <location>
        <begin position="113"/>
        <end position="156"/>
    </location>
</feature>
<gene>
    <name evidence="3" type="ORF">POCTA_138.1.T0050032</name>
</gene>
<dbReference type="OrthoDB" id="305382at2759"/>
<comment type="caution">
    <text evidence="3">The sequence shown here is derived from an EMBL/GenBank/DDBJ whole genome shotgun (WGS) entry which is preliminary data.</text>
</comment>
<name>A0A8S1S487_PAROT</name>
<dbReference type="EMBL" id="CAJJDP010000004">
    <property type="protein sequence ID" value="CAD8133724.1"/>
    <property type="molecule type" value="Genomic_DNA"/>
</dbReference>
<dbReference type="OMA" id="SKEYYIP"/>
<accession>A0A8S1S487</accession>
<reference evidence="3" key="1">
    <citation type="submission" date="2021-01" db="EMBL/GenBank/DDBJ databases">
        <authorList>
            <consortium name="Genoscope - CEA"/>
            <person name="William W."/>
        </authorList>
    </citation>
    <scope>NUCLEOTIDE SEQUENCE</scope>
</reference>
<feature type="compositionally biased region" description="Polar residues" evidence="2">
    <location>
        <begin position="131"/>
        <end position="156"/>
    </location>
</feature>
<evidence type="ECO:0000313" key="4">
    <source>
        <dbReference type="Proteomes" id="UP000683925"/>
    </source>
</evidence>
<evidence type="ECO:0000256" key="2">
    <source>
        <dbReference type="SAM" id="MobiDB-lite"/>
    </source>
</evidence>
<evidence type="ECO:0000313" key="3">
    <source>
        <dbReference type="EMBL" id="CAD8133724.1"/>
    </source>
</evidence>
<proteinExistence type="predicted"/>
<keyword evidence="4" id="KW-1185">Reference proteome</keyword>
<sequence>MKEPVYSMELGELPGTRPRVLKKERNVGADKFIQAYLSNEKLKTTSSDIKMRNPLFSDFQYAQQQQFGNGMQQQFKSSPQLLQSKSVNPEKVRHSQRNENLVEDSIDQFQRSSLLQHQQQQNQNTKKSEADQNYQQDQPQLSSKHNSRKSQNYETNSNRADANEYYQRLQNNVNQQTQLANKLNTEREQQRKLYVRNNVLGSKEYYIPQYNMDVKFSLYDRPKFKDYTYSDASYKQVVELKNRYQLNEMMNNEFVTTSKDYGYGLKGYTKVPIYPSSKPQNIDKE</sequence>
<organism evidence="3 4">
    <name type="scientific">Paramecium octaurelia</name>
    <dbReference type="NCBI Taxonomy" id="43137"/>
    <lineage>
        <taxon>Eukaryota</taxon>
        <taxon>Sar</taxon>
        <taxon>Alveolata</taxon>
        <taxon>Ciliophora</taxon>
        <taxon>Intramacronucleata</taxon>
        <taxon>Oligohymenophorea</taxon>
        <taxon>Peniculida</taxon>
        <taxon>Parameciidae</taxon>
        <taxon>Paramecium</taxon>
    </lineage>
</organism>
<keyword evidence="1" id="KW-0175">Coiled coil</keyword>
<dbReference type="AlphaFoldDB" id="A0A8S1S487"/>